<dbReference type="RefSeq" id="WP_193638746.1">
    <property type="nucleotide sequence ID" value="NZ_JADCSA010000012.1"/>
</dbReference>
<keyword evidence="4" id="KW-1185">Reference proteome</keyword>
<evidence type="ECO:0000313" key="3">
    <source>
        <dbReference type="EMBL" id="MBE7325414.1"/>
    </source>
</evidence>
<dbReference type="PANTHER" id="PTHR33542:SF5">
    <property type="entry name" value="FERROCHELATASE CHE1"/>
    <property type="match status" value="1"/>
</dbReference>
<name>A0ABR9RUY4_9ACTN</name>
<dbReference type="Pfam" id="PF01903">
    <property type="entry name" value="CbiX"/>
    <property type="match status" value="1"/>
</dbReference>
<keyword evidence="2" id="KW-0456">Lyase</keyword>
<dbReference type="EMBL" id="JADCSA010000012">
    <property type="protein sequence ID" value="MBE7325414.1"/>
    <property type="molecule type" value="Genomic_DNA"/>
</dbReference>
<dbReference type="Proteomes" id="UP000756387">
    <property type="component" value="Unassembled WGS sequence"/>
</dbReference>
<dbReference type="InterPro" id="IPR050963">
    <property type="entry name" value="Sirohydro_Cobaltochel/CbiX"/>
</dbReference>
<evidence type="ECO:0000313" key="4">
    <source>
        <dbReference type="Proteomes" id="UP000756387"/>
    </source>
</evidence>
<dbReference type="SUPFAM" id="SSF53800">
    <property type="entry name" value="Chelatase"/>
    <property type="match status" value="1"/>
</dbReference>
<gene>
    <name evidence="3" type="ORF">IEQ44_12200</name>
</gene>
<organism evidence="3 4">
    <name type="scientific">Nocardioides malaquae</name>
    <dbReference type="NCBI Taxonomy" id="2773426"/>
    <lineage>
        <taxon>Bacteria</taxon>
        <taxon>Bacillati</taxon>
        <taxon>Actinomycetota</taxon>
        <taxon>Actinomycetes</taxon>
        <taxon>Propionibacteriales</taxon>
        <taxon>Nocardioidaceae</taxon>
        <taxon>Nocardioides</taxon>
    </lineage>
</organism>
<dbReference type="CDD" id="cd03416">
    <property type="entry name" value="CbiX_SirB_N"/>
    <property type="match status" value="1"/>
</dbReference>
<dbReference type="Gene3D" id="3.40.50.1400">
    <property type="match status" value="2"/>
</dbReference>
<proteinExistence type="predicted"/>
<comment type="caution">
    <text evidence="3">The sequence shown here is derived from an EMBL/GenBank/DDBJ whole genome shotgun (WGS) entry which is preliminary data.</text>
</comment>
<reference evidence="3 4" key="1">
    <citation type="submission" date="2020-10" db="EMBL/GenBank/DDBJ databases">
        <title>Nocardioides sp. isolated from sludge.</title>
        <authorList>
            <person name="Zhang X."/>
        </authorList>
    </citation>
    <scope>NUCLEOTIDE SEQUENCE [LARGE SCALE GENOMIC DNA]</scope>
    <source>
        <strain evidence="3 4">Y6</strain>
    </source>
</reference>
<evidence type="ECO:0000256" key="1">
    <source>
        <dbReference type="ARBA" id="ARBA00022723"/>
    </source>
</evidence>
<keyword evidence="1" id="KW-0479">Metal-binding</keyword>
<sequence>MDAAVGLDTSTTTLGAGVTLVTAAHGTRHAPGNEVARQLTTLAGDLLGAPSRAAYVELCDPLLVDVMDELTAPAVVVPLLLSTGFHMRTDLPEALRRARVPVALAPSLGPDPLLARTQVARMVAAGAQAGQPVLLVAAGSRDPAAVADLELARDHLADEWDGPVRLAALAGDLPRPAEVVRPGDAVSPYLLAEGFFATKVREECAEAAVVAEVLGPHPLLADLVARRATAAAVSVRHPGVTG</sequence>
<accession>A0ABR9RUY4</accession>
<protein>
    <submittedName>
        <fullName evidence="3">Sirohydrochlorin chelatase</fullName>
    </submittedName>
</protein>
<dbReference type="PANTHER" id="PTHR33542">
    <property type="entry name" value="SIROHYDROCHLORIN FERROCHELATASE, CHLOROPLASTIC"/>
    <property type="match status" value="1"/>
</dbReference>
<dbReference type="InterPro" id="IPR002762">
    <property type="entry name" value="CbiX-like"/>
</dbReference>
<evidence type="ECO:0000256" key="2">
    <source>
        <dbReference type="ARBA" id="ARBA00023239"/>
    </source>
</evidence>